<gene>
    <name evidence="2" type="ORF">BN8_02432</name>
</gene>
<evidence type="ECO:0000313" key="3">
    <source>
        <dbReference type="Proteomes" id="UP000009309"/>
    </source>
</evidence>
<comment type="caution">
    <text evidence="2">The sequence shown here is derived from an EMBL/GenBank/DDBJ whole genome shotgun (WGS) entry which is preliminary data.</text>
</comment>
<proteinExistence type="predicted"/>
<sequence>MMKNQVMYLLLLLTLLGNRLVSAQTIYAGESTVDRDKLPGLFLTISGDGRQIEKDWEEQLKTYGRLLASRGVYRVPNADISSISPEPINLVSTVKAGRTSATLFVSFDLGSRTYVRPGDRAYRDAEQLLKDFASRSQFTQEVRQAEQGFDEAQRNHQRLVKNGERLLREIDQNKKEKERLLKRIEENEKELVQLEKDVETNKGEQEKALIEVDNRKNNVEAVKARKPN</sequence>
<evidence type="ECO:0000256" key="1">
    <source>
        <dbReference type="SAM" id="Coils"/>
    </source>
</evidence>
<name>I2GHG7_9BACT</name>
<feature type="coiled-coil region" evidence="1">
    <location>
        <begin position="135"/>
        <end position="204"/>
    </location>
</feature>
<keyword evidence="1" id="KW-0175">Coiled coil</keyword>
<dbReference type="EMBL" id="CAIT01000006">
    <property type="protein sequence ID" value="CCH53342.1"/>
    <property type="molecule type" value="Genomic_DNA"/>
</dbReference>
<dbReference type="Proteomes" id="UP000009309">
    <property type="component" value="Unassembled WGS sequence"/>
</dbReference>
<keyword evidence="3" id="KW-1185">Reference proteome</keyword>
<accession>I2GHG7</accession>
<dbReference type="AlphaFoldDB" id="I2GHG7"/>
<dbReference type="eggNOG" id="ENOG502ZBJQ">
    <property type="taxonomic scope" value="Bacteria"/>
</dbReference>
<organism evidence="2 3">
    <name type="scientific">Fibrisoma limi BUZ 3</name>
    <dbReference type="NCBI Taxonomy" id="1185876"/>
    <lineage>
        <taxon>Bacteria</taxon>
        <taxon>Pseudomonadati</taxon>
        <taxon>Bacteroidota</taxon>
        <taxon>Cytophagia</taxon>
        <taxon>Cytophagales</taxon>
        <taxon>Spirosomataceae</taxon>
        <taxon>Fibrisoma</taxon>
    </lineage>
</organism>
<dbReference type="STRING" id="1185876.BN8_02432"/>
<protein>
    <submittedName>
        <fullName evidence="2">Uncharacterized protein</fullName>
    </submittedName>
</protein>
<dbReference type="RefSeq" id="WP_009281926.1">
    <property type="nucleotide sequence ID" value="NZ_CAIT01000006.1"/>
</dbReference>
<reference evidence="2 3" key="1">
    <citation type="journal article" date="2012" name="J. Bacteriol.">
        <title>Genome Sequence of the Filamentous Bacterium Fibrisoma limi BUZ 3T.</title>
        <authorList>
            <person name="Filippini M."/>
            <person name="Qi W."/>
            <person name="Jaenicke S."/>
            <person name="Goesmann A."/>
            <person name="Smits T.H."/>
            <person name="Bagheri H.C."/>
        </authorList>
    </citation>
    <scope>NUCLEOTIDE SEQUENCE [LARGE SCALE GENOMIC DNA]</scope>
    <source>
        <strain evidence="3">BUZ 3T</strain>
    </source>
</reference>
<evidence type="ECO:0000313" key="2">
    <source>
        <dbReference type="EMBL" id="CCH53342.1"/>
    </source>
</evidence>